<dbReference type="PANTHER" id="PTHR12197:SF294">
    <property type="entry name" value="POTENTIAL PROTEIN LYSINE METHYLTRANSFERASE SET6"/>
    <property type="match status" value="1"/>
</dbReference>
<protein>
    <recommendedName>
        <fullName evidence="1">SET domain-containing protein</fullName>
    </recommendedName>
</protein>
<sequence>MSLISITIDGLEKLLHHSEVLIGTSEVTQVMEKMDPVGPISDLFRIQHTPFGGRACFSNKSLPQGTVVLDAEDSLGESISYEFRKEVCHYCLLYDHGKVMKYRLNASELELTNEQFKGKRFQGAGLWFCSPQCRDEFLRQDHILELISGYESLLNGLLLCQKSGSDEDIDEEKLNSISIDQHMIEFQWQQLDNEWIPRVQKLKPSKKLAQLPHMTDDVYCCARSICRSLFQLKYLDPDSVTNRSFQVLQSNELSKISRFPILLSFQIAVYQTLYILLPPTLHNQLSIPKFRHILGAEYGNAFGIWQMGESVGDREYLGYWLLPRASFFNHSCDPNTDKVRKGRKMSFILNRDVPSGTQLCIAYNCDLTLPVGDRQQTMKDNWFFECMCDRCSSELQTIH</sequence>
<reference evidence="2 3" key="1">
    <citation type="submission" date="2016-08" db="EMBL/GenBank/DDBJ databases">
        <title>Draft genome sequence of allopolyploid Zygosaccharomyces rouxii.</title>
        <authorList>
            <person name="Watanabe J."/>
            <person name="Uehara K."/>
            <person name="Mogi Y."/>
            <person name="Tsukioka Y."/>
        </authorList>
    </citation>
    <scope>NUCLEOTIDE SEQUENCE [LARGE SCALE GENOMIC DNA]</scope>
    <source>
        <strain evidence="2 3">NBRC 110957</strain>
    </source>
</reference>
<proteinExistence type="predicted"/>
<dbReference type="InterPro" id="IPR001214">
    <property type="entry name" value="SET_dom"/>
</dbReference>
<dbReference type="GO" id="GO:0005634">
    <property type="term" value="C:nucleus"/>
    <property type="evidence" value="ECO:0007669"/>
    <property type="project" value="TreeGrafter"/>
</dbReference>
<dbReference type="AlphaFoldDB" id="A0A1Q3AGX2"/>
<dbReference type="PROSITE" id="PS50280">
    <property type="entry name" value="SET"/>
    <property type="match status" value="1"/>
</dbReference>
<organism evidence="2 3">
    <name type="scientific">Zygosaccharomyces rouxii</name>
    <dbReference type="NCBI Taxonomy" id="4956"/>
    <lineage>
        <taxon>Eukaryota</taxon>
        <taxon>Fungi</taxon>
        <taxon>Dikarya</taxon>
        <taxon>Ascomycota</taxon>
        <taxon>Saccharomycotina</taxon>
        <taxon>Saccharomycetes</taxon>
        <taxon>Saccharomycetales</taxon>
        <taxon>Saccharomycetaceae</taxon>
        <taxon>Zygosaccharomyces</taxon>
    </lineage>
</organism>
<dbReference type="EMBL" id="BDGX01000045">
    <property type="protein sequence ID" value="GAV55006.1"/>
    <property type="molecule type" value="Genomic_DNA"/>
</dbReference>
<dbReference type="InterPro" id="IPR046341">
    <property type="entry name" value="SET_dom_sf"/>
</dbReference>
<dbReference type="OrthoDB" id="1028014at2759"/>
<feature type="domain" description="SET" evidence="1">
    <location>
        <begin position="42"/>
        <end position="364"/>
    </location>
</feature>
<evidence type="ECO:0000313" key="3">
    <source>
        <dbReference type="Proteomes" id="UP000187013"/>
    </source>
</evidence>
<dbReference type="Pfam" id="PF00856">
    <property type="entry name" value="SET"/>
    <property type="match status" value="1"/>
</dbReference>
<dbReference type="Proteomes" id="UP000187013">
    <property type="component" value="Unassembled WGS sequence"/>
</dbReference>
<comment type="caution">
    <text evidence="2">The sequence shown here is derived from an EMBL/GenBank/DDBJ whole genome shotgun (WGS) entry which is preliminary data.</text>
</comment>
<dbReference type="SUPFAM" id="SSF82199">
    <property type="entry name" value="SET domain"/>
    <property type="match status" value="1"/>
</dbReference>
<evidence type="ECO:0000259" key="1">
    <source>
        <dbReference type="PROSITE" id="PS50280"/>
    </source>
</evidence>
<dbReference type="PANTHER" id="PTHR12197">
    <property type="entry name" value="HISTONE-LYSINE N-METHYLTRANSFERASE SMYD"/>
    <property type="match status" value="1"/>
</dbReference>
<name>A0A1Q3AGX2_ZYGRO</name>
<evidence type="ECO:0000313" key="2">
    <source>
        <dbReference type="EMBL" id="GAV55006.1"/>
    </source>
</evidence>
<dbReference type="Gene3D" id="2.170.270.10">
    <property type="entry name" value="SET domain"/>
    <property type="match status" value="1"/>
</dbReference>
<gene>
    <name evidence="2" type="ORF">ZYGR_0AS03290</name>
</gene>
<accession>A0A1Q3AGX2</accession>
<dbReference type="CDD" id="cd20071">
    <property type="entry name" value="SET_SMYD"/>
    <property type="match status" value="1"/>
</dbReference>
<dbReference type="InterPro" id="IPR050869">
    <property type="entry name" value="H3K4_H4K5_MeTrfase"/>
</dbReference>